<name>A0A4R8WBR4_9MICO</name>
<dbReference type="Pfam" id="PF13412">
    <property type="entry name" value="HTH_24"/>
    <property type="match status" value="1"/>
</dbReference>
<dbReference type="InterPro" id="IPR000485">
    <property type="entry name" value="AsnC-type_HTH_dom"/>
</dbReference>
<dbReference type="InterPro" id="IPR019888">
    <property type="entry name" value="Tscrpt_reg_AsnC-like"/>
</dbReference>
<accession>A0A4R8WBR4</accession>
<dbReference type="PRINTS" id="PR00033">
    <property type="entry name" value="HTHASNC"/>
</dbReference>
<dbReference type="InterPro" id="IPR011008">
    <property type="entry name" value="Dimeric_a/b-barrel"/>
</dbReference>
<dbReference type="PANTHER" id="PTHR30154:SF54">
    <property type="entry name" value="POSSIBLE TRANSCRIPTIONAL REGULATORY PROTEIN (PROBABLY LRP_ASNC-FAMILY)"/>
    <property type="match status" value="1"/>
</dbReference>
<dbReference type="Proteomes" id="UP000297907">
    <property type="component" value="Unassembled WGS sequence"/>
</dbReference>
<gene>
    <name evidence="5" type="ORF">E3O42_01815</name>
</gene>
<keyword evidence="6" id="KW-1185">Reference proteome</keyword>
<feature type="domain" description="HTH asnC-type" evidence="4">
    <location>
        <begin position="15"/>
        <end position="76"/>
    </location>
</feature>
<comment type="caution">
    <text evidence="5">The sequence shown here is derived from an EMBL/GenBank/DDBJ whole genome shotgun (WGS) entry which is preliminary data.</text>
</comment>
<dbReference type="Gene3D" id="3.30.70.920">
    <property type="match status" value="1"/>
</dbReference>
<evidence type="ECO:0000313" key="5">
    <source>
        <dbReference type="EMBL" id="TFC05903.1"/>
    </source>
</evidence>
<dbReference type="GO" id="GO:0005829">
    <property type="term" value="C:cytosol"/>
    <property type="evidence" value="ECO:0007669"/>
    <property type="project" value="TreeGrafter"/>
</dbReference>
<dbReference type="OrthoDB" id="4411089at2"/>
<dbReference type="Gene3D" id="1.10.10.10">
    <property type="entry name" value="Winged helix-like DNA-binding domain superfamily/Winged helix DNA-binding domain"/>
    <property type="match status" value="1"/>
</dbReference>
<keyword evidence="3" id="KW-0804">Transcription</keyword>
<dbReference type="GO" id="GO:0043200">
    <property type="term" value="P:response to amino acid"/>
    <property type="evidence" value="ECO:0007669"/>
    <property type="project" value="TreeGrafter"/>
</dbReference>
<evidence type="ECO:0000313" key="6">
    <source>
        <dbReference type="Proteomes" id="UP000297907"/>
    </source>
</evidence>
<dbReference type="SUPFAM" id="SSF46785">
    <property type="entry name" value="Winged helix' DNA-binding domain"/>
    <property type="match status" value="1"/>
</dbReference>
<proteinExistence type="predicted"/>
<protein>
    <submittedName>
        <fullName evidence="5">Lrp/AsnC family transcriptional regulator</fullName>
    </submittedName>
</protein>
<dbReference type="EMBL" id="SOFL01000005">
    <property type="protein sequence ID" value="TFC05903.1"/>
    <property type="molecule type" value="Genomic_DNA"/>
</dbReference>
<dbReference type="InterPro" id="IPR036390">
    <property type="entry name" value="WH_DNA-bd_sf"/>
</dbReference>
<dbReference type="AlphaFoldDB" id="A0A4R8WBR4"/>
<dbReference type="Pfam" id="PF01037">
    <property type="entry name" value="AsnC_trans_reg"/>
    <property type="match status" value="1"/>
</dbReference>
<dbReference type="GO" id="GO:0043565">
    <property type="term" value="F:sequence-specific DNA binding"/>
    <property type="evidence" value="ECO:0007669"/>
    <property type="project" value="InterPro"/>
</dbReference>
<evidence type="ECO:0000256" key="3">
    <source>
        <dbReference type="ARBA" id="ARBA00023163"/>
    </source>
</evidence>
<reference evidence="5 6" key="1">
    <citation type="submission" date="2019-03" db="EMBL/GenBank/DDBJ databases">
        <title>Genomics of glacier-inhabiting Cryobacterium strains.</title>
        <authorList>
            <person name="Liu Q."/>
            <person name="Xin Y.-H."/>
        </authorList>
    </citation>
    <scope>NUCLEOTIDE SEQUENCE [LARGE SCALE GENOMIC DNA]</scope>
    <source>
        <strain evidence="5 6">RHLS22-1</strain>
    </source>
</reference>
<sequence length="160" mass="17173">MDAPKKRLAVPTDSLDTVDWGLLGLLRSNARLSNAALAASVGIAASTCLERVRSLVNRGVIRRFTVDVDPAALGLGVQAMISINIHSGARSQITPFATRIRDLPEVVQFFFVGGNEDFLVHVAVRDTAGLRRFVVDNLSADPVVAATRTSVIFDHVTPPL</sequence>
<dbReference type="InterPro" id="IPR019887">
    <property type="entry name" value="Tscrpt_reg_AsnC/Lrp_C"/>
</dbReference>
<dbReference type="SUPFAM" id="SSF54909">
    <property type="entry name" value="Dimeric alpha+beta barrel"/>
    <property type="match status" value="1"/>
</dbReference>
<dbReference type="SMART" id="SM00344">
    <property type="entry name" value="HTH_ASNC"/>
    <property type="match status" value="1"/>
</dbReference>
<dbReference type="PROSITE" id="PS50956">
    <property type="entry name" value="HTH_ASNC_2"/>
    <property type="match status" value="1"/>
</dbReference>
<dbReference type="InterPro" id="IPR036388">
    <property type="entry name" value="WH-like_DNA-bd_sf"/>
</dbReference>
<organism evidence="5 6">
    <name type="scientific">Cryobacterium adonitolivorans</name>
    <dbReference type="NCBI Taxonomy" id="1259189"/>
    <lineage>
        <taxon>Bacteria</taxon>
        <taxon>Bacillati</taxon>
        <taxon>Actinomycetota</taxon>
        <taxon>Actinomycetes</taxon>
        <taxon>Micrococcales</taxon>
        <taxon>Microbacteriaceae</taxon>
        <taxon>Cryobacterium</taxon>
    </lineage>
</organism>
<dbReference type="RefSeq" id="WP_134452238.1">
    <property type="nucleotide sequence ID" value="NZ_SOFL01000005.1"/>
</dbReference>
<evidence type="ECO:0000256" key="1">
    <source>
        <dbReference type="ARBA" id="ARBA00023015"/>
    </source>
</evidence>
<dbReference type="PANTHER" id="PTHR30154">
    <property type="entry name" value="LEUCINE-RESPONSIVE REGULATORY PROTEIN"/>
    <property type="match status" value="1"/>
</dbReference>
<evidence type="ECO:0000256" key="2">
    <source>
        <dbReference type="ARBA" id="ARBA00023125"/>
    </source>
</evidence>
<evidence type="ECO:0000259" key="4">
    <source>
        <dbReference type="PROSITE" id="PS50956"/>
    </source>
</evidence>
<keyword evidence="1" id="KW-0805">Transcription regulation</keyword>
<keyword evidence="2" id="KW-0238">DNA-binding</keyword>